<accession>A0A3D8IU07</accession>
<dbReference type="PANTHER" id="PTHR38785">
    <property type="entry name" value="HOMOLOG OF VIRK"/>
    <property type="match status" value="1"/>
</dbReference>
<dbReference type="GO" id="GO:0006974">
    <property type="term" value="P:DNA damage response"/>
    <property type="evidence" value="ECO:0007669"/>
    <property type="project" value="TreeGrafter"/>
</dbReference>
<dbReference type="Pfam" id="PF04393">
    <property type="entry name" value="DUF535"/>
    <property type="match status" value="1"/>
</dbReference>
<dbReference type="InterPro" id="IPR007488">
    <property type="entry name" value="DUF535"/>
</dbReference>
<comment type="caution">
    <text evidence="1">The sequence shown here is derived from an EMBL/GenBank/DDBJ whole genome shotgun (WGS) entry which is preliminary data.</text>
</comment>
<evidence type="ECO:0000313" key="2">
    <source>
        <dbReference type="Proteomes" id="UP000257067"/>
    </source>
</evidence>
<dbReference type="Proteomes" id="UP000257067">
    <property type="component" value="Unassembled WGS sequence"/>
</dbReference>
<dbReference type="OrthoDB" id="5322008at2"/>
<keyword evidence="2" id="KW-1185">Reference proteome</keyword>
<dbReference type="EMBL" id="NXLU01000007">
    <property type="protein sequence ID" value="RDU68712.1"/>
    <property type="molecule type" value="Genomic_DNA"/>
</dbReference>
<name>A0A3D8IU07_9HELI</name>
<dbReference type="PANTHER" id="PTHR38785:SF1">
    <property type="entry name" value="HOMOLOG OF VIRK"/>
    <property type="match status" value="1"/>
</dbReference>
<evidence type="ECO:0000313" key="1">
    <source>
        <dbReference type="EMBL" id="RDU68712.1"/>
    </source>
</evidence>
<proteinExistence type="predicted"/>
<reference evidence="1 2" key="1">
    <citation type="submission" date="2018-04" db="EMBL/GenBank/DDBJ databases">
        <title>Novel Campyloabacter and Helicobacter Species and Strains.</title>
        <authorList>
            <person name="Mannion A.J."/>
            <person name="Shen Z."/>
            <person name="Fox J.G."/>
        </authorList>
    </citation>
    <scope>NUCLEOTIDE SEQUENCE [LARGE SCALE GENOMIC DNA]</scope>
    <source>
        <strain evidence="1 2">ATCC 700242</strain>
    </source>
</reference>
<gene>
    <name evidence="1" type="ORF">CQA62_05695</name>
</gene>
<dbReference type="AlphaFoldDB" id="A0A3D8IU07"/>
<dbReference type="RefSeq" id="WP_104724962.1">
    <property type="nucleotide sequence ID" value="NZ_FZNE01000010.1"/>
</dbReference>
<protein>
    <submittedName>
        <fullName evidence="1">DUF535 domain-containing protein</fullName>
    </submittedName>
</protein>
<sequence>MTYRWPEFSALFGKLSDRIGFESKSYFFKQYIRFTLRNFLARKQISPFVDFVNQHPRRIALFSKHLGQDYWIVSKDFLNAKFCASERLKYIKYNLIAIEELLSDELFYRLLNGEQVVVYTLSWGLECVLTFNGAFEEGFLAIRLRSDGLTFYHCSIAFAPFRGKRVIFIPCMQGLGNTQEVRNKIKESTKKNFGIRPQNLLLETLRILGKFWGDSTILAVRQTQQVRYKPLGKRNYFVDYDEMWKDLGGELDGEYYKLIDVKRKDLNEIPSQKRSMYKKRFALLEELQESLGNNFRNIGLKECL</sequence>
<organism evidence="1 2">
    <name type="scientific">Helicobacter cholecystus</name>
    <dbReference type="NCBI Taxonomy" id="45498"/>
    <lineage>
        <taxon>Bacteria</taxon>
        <taxon>Pseudomonadati</taxon>
        <taxon>Campylobacterota</taxon>
        <taxon>Epsilonproteobacteria</taxon>
        <taxon>Campylobacterales</taxon>
        <taxon>Helicobacteraceae</taxon>
        <taxon>Helicobacter</taxon>
    </lineage>
</organism>